<dbReference type="InterPro" id="IPR045087">
    <property type="entry name" value="Cu-oxidase_fam"/>
</dbReference>
<protein>
    <recommendedName>
        <fullName evidence="4">laccase</fullName>
        <ecNumber evidence="4">1.10.3.2</ecNumber>
    </recommendedName>
</protein>
<dbReference type="InterPro" id="IPR008972">
    <property type="entry name" value="Cupredoxin"/>
</dbReference>
<feature type="non-terminal residue" evidence="9">
    <location>
        <position position="1"/>
    </location>
</feature>
<dbReference type="Pfam" id="PF07731">
    <property type="entry name" value="Cu-oxidase_2"/>
    <property type="match status" value="1"/>
</dbReference>
<gene>
    <name evidence="9" type="ORF">OC846_006809</name>
</gene>
<comment type="similarity">
    <text evidence="3">Belongs to the multicopper oxidase family.</text>
</comment>
<dbReference type="PROSITE" id="PS00080">
    <property type="entry name" value="MULTICOPPER_OXIDASE2"/>
    <property type="match status" value="1"/>
</dbReference>
<proteinExistence type="inferred from homology"/>
<evidence type="ECO:0000313" key="9">
    <source>
        <dbReference type="EMBL" id="KAK0542201.1"/>
    </source>
</evidence>
<dbReference type="GO" id="GO:0005507">
    <property type="term" value="F:copper ion binding"/>
    <property type="evidence" value="ECO:0007669"/>
    <property type="project" value="InterPro"/>
</dbReference>
<feature type="domain" description="Plastocyanin-like" evidence="8">
    <location>
        <begin position="181"/>
        <end position="326"/>
    </location>
</feature>
<comment type="caution">
    <text evidence="9">The sequence shown here is derived from an EMBL/GenBank/DDBJ whole genome shotgun (WGS) entry which is preliminary data.</text>
</comment>
<evidence type="ECO:0000256" key="1">
    <source>
        <dbReference type="ARBA" id="ARBA00000349"/>
    </source>
</evidence>
<dbReference type="EC" id="1.10.3.2" evidence="4"/>
<evidence type="ECO:0000256" key="3">
    <source>
        <dbReference type="ARBA" id="ARBA00010609"/>
    </source>
</evidence>
<evidence type="ECO:0000256" key="4">
    <source>
        <dbReference type="ARBA" id="ARBA00012297"/>
    </source>
</evidence>
<dbReference type="GO" id="GO:0052716">
    <property type="term" value="F:hydroquinone:oxygen oxidoreductase activity"/>
    <property type="evidence" value="ECO:0007669"/>
    <property type="project" value="UniProtKB-EC"/>
</dbReference>
<dbReference type="EMBL" id="JAPDMZ010000593">
    <property type="protein sequence ID" value="KAK0542201.1"/>
    <property type="molecule type" value="Genomic_DNA"/>
</dbReference>
<dbReference type="PANTHER" id="PTHR11709:SF394">
    <property type="entry name" value="FI03373P-RELATED"/>
    <property type="match status" value="1"/>
</dbReference>
<keyword evidence="6" id="KW-0560">Oxidoreductase</keyword>
<dbReference type="InterPro" id="IPR011706">
    <property type="entry name" value="Cu-oxidase_C"/>
</dbReference>
<evidence type="ECO:0000256" key="5">
    <source>
        <dbReference type="ARBA" id="ARBA00022723"/>
    </source>
</evidence>
<evidence type="ECO:0000259" key="8">
    <source>
        <dbReference type="Pfam" id="PF07731"/>
    </source>
</evidence>
<comment type="catalytic activity">
    <reaction evidence="1">
        <text>4 hydroquinone + O2 = 4 benzosemiquinone + 2 H2O</text>
        <dbReference type="Rhea" id="RHEA:11276"/>
        <dbReference type="ChEBI" id="CHEBI:15377"/>
        <dbReference type="ChEBI" id="CHEBI:15379"/>
        <dbReference type="ChEBI" id="CHEBI:17594"/>
        <dbReference type="ChEBI" id="CHEBI:17977"/>
        <dbReference type="EC" id="1.10.3.2"/>
    </reaction>
</comment>
<comment type="cofactor">
    <cofactor evidence="2">
        <name>Cu cation</name>
        <dbReference type="ChEBI" id="CHEBI:23378"/>
    </cofactor>
</comment>
<organism evidence="9 10">
    <name type="scientific">Tilletia horrida</name>
    <dbReference type="NCBI Taxonomy" id="155126"/>
    <lineage>
        <taxon>Eukaryota</taxon>
        <taxon>Fungi</taxon>
        <taxon>Dikarya</taxon>
        <taxon>Basidiomycota</taxon>
        <taxon>Ustilaginomycotina</taxon>
        <taxon>Exobasidiomycetes</taxon>
        <taxon>Tilletiales</taxon>
        <taxon>Tilletiaceae</taxon>
        <taxon>Tilletia</taxon>
    </lineage>
</organism>
<dbReference type="Proteomes" id="UP001176517">
    <property type="component" value="Unassembled WGS sequence"/>
</dbReference>
<evidence type="ECO:0000313" key="10">
    <source>
        <dbReference type="Proteomes" id="UP001176517"/>
    </source>
</evidence>
<dbReference type="InterPro" id="IPR002355">
    <property type="entry name" value="Cu_oxidase_Cu_BS"/>
</dbReference>
<dbReference type="Gene3D" id="2.60.40.420">
    <property type="entry name" value="Cupredoxins - blue copper proteins"/>
    <property type="match status" value="2"/>
</dbReference>
<keyword evidence="5" id="KW-0479">Metal-binding</keyword>
<dbReference type="AlphaFoldDB" id="A0AAN6GKP4"/>
<sequence>YIIATQCTYLEPIANQSYIEILPGQRYDLLFKSKSAQAVSQDGSGGCYWARMESRWRTPAAGGWGLLAYPTCNASALSSFIAAGPPLPPGTSTSNATLLPPAQFGWIASQFAPLKWHGARFTYEVPQDSEVKRQILVSAQQVQWFGPNTTVGNGSRWENNGNAFNITDGIKTPTNSTTEPSYERAMQDTPKGYDNITNTYVAKSGEVFDVVIINNGSATGHNVETHPWHGHSLKQWTIASGMGNFSEQALTEARASGFKHPIARDTHTVWPGPGASSLNQTIPTNSSGGWTVIRYRVGADGSDAGAWLLHCHFLFHQVMGMALALVFDAPDIAAATHFDHDPSYLSYGHNVTSRWTLEHGHKHHY</sequence>
<evidence type="ECO:0000256" key="7">
    <source>
        <dbReference type="ARBA" id="ARBA00023008"/>
    </source>
</evidence>
<dbReference type="InterPro" id="IPR033138">
    <property type="entry name" value="Cu_oxidase_CS"/>
</dbReference>
<dbReference type="SUPFAM" id="SSF49503">
    <property type="entry name" value="Cupredoxins"/>
    <property type="match status" value="1"/>
</dbReference>
<evidence type="ECO:0000256" key="2">
    <source>
        <dbReference type="ARBA" id="ARBA00001935"/>
    </source>
</evidence>
<reference evidence="9" key="1">
    <citation type="journal article" date="2023" name="PhytoFront">
        <title>Draft Genome Resources of Seven Strains of Tilletia horrida, Causal Agent of Kernel Smut of Rice.</title>
        <authorList>
            <person name="Khanal S."/>
            <person name="Antony Babu S."/>
            <person name="Zhou X.G."/>
        </authorList>
    </citation>
    <scope>NUCLEOTIDE SEQUENCE</scope>
    <source>
        <strain evidence="9">TX6</strain>
    </source>
</reference>
<accession>A0AAN6GKP4</accession>
<keyword evidence="10" id="KW-1185">Reference proteome</keyword>
<dbReference type="PANTHER" id="PTHR11709">
    <property type="entry name" value="MULTI-COPPER OXIDASE"/>
    <property type="match status" value="1"/>
</dbReference>
<dbReference type="PROSITE" id="PS00079">
    <property type="entry name" value="MULTICOPPER_OXIDASE1"/>
    <property type="match status" value="1"/>
</dbReference>
<keyword evidence="7" id="KW-0186">Copper</keyword>
<evidence type="ECO:0000256" key="6">
    <source>
        <dbReference type="ARBA" id="ARBA00023002"/>
    </source>
</evidence>
<name>A0AAN6GKP4_9BASI</name>